<comment type="caution">
    <text evidence="2">The sequence shown here is derived from an EMBL/GenBank/DDBJ whole genome shotgun (WGS) entry which is preliminary data.</text>
</comment>
<name>A0A178M5D5_9CHLR</name>
<evidence type="ECO:0000313" key="2">
    <source>
        <dbReference type="EMBL" id="OAN42675.1"/>
    </source>
</evidence>
<keyword evidence="3" id="KW-1185">Reference proteome</keyword>
<dbReference type="SUPFAM" id="SSF103501">
    <property type="entry name" value="Respiratory nitrate reductase 1 gamma chain"/>
    <property type="match status" value="1"/>
</dbReference>
<dbReference type="AlphaFoldDB" id="A0A178M5D5"/>
<feature type="transmembrane region" description="Helical" evidence="1">
    <location>
        <begin position="232"/>
        <end position="264"/>
    </location>
</feature>
<feature type="transmembrane region" description="Helical" evidence="1">
    <location>
        <begin position="150"/>
        <end position="172"/>
    </location>
</feature>
<organism evidence="2 3">
    <name type="scientific">Chloroflexus islandicus</name>
    <dbReference type="NCBI Taxonomy" id="1707952"/>
    <lineage>
        <taxon>Bacteria</taxon>
        <taxon>Bacillati</taxon>
        <taxon>Chloroflexota</taxon>
        <taxon>Chloroflexia</taxon>
        <taxon>Chloroflexales</taxon>
        <taxon>Chloroflexineae</taxon>
        <taxon>Chloroflexaceae</taxon>
        <taxon>Chloroflexus</taxon>
    </lineage>
</organism>
<proteinExistence type="predicted"/>
<keyword evidence="1" id="KW-0472">Membrane</keyword>
<protein>
    <submittedName>
        <fullName evidence="2">Uncharacterized protein</fullName>
    </submittedName>
</protein>
<feature type="transmembrane region" description="Helical" evidence="1">
    <location>
        <begin position="81"/>
        <end position="108"/>
    </location>
</feature>
<feature type="transmembrane region" description="Helical" evidence="1">
    <location>
        <begin position="206"/>
        <end position="226"/>
    </location>
</feature>
<accession>A0A178M5D5</accession>
<evidence type="ECO:0000256" key="1">
    <source>
        <dbReference type="SAM" id="Phobius"/>
    </source>
</evidence>
<dbReference type="OrthoDB" id="149365at2"/>
<evidence type="ECO:0000313" key="3">
    <source>
        <dbReference type="Proteomes" id="UP000078287"/>
    </source>
</evidence>
<dbReference type="InterPro" id="IPR036197">
    <property type="entry name" value="NarG-like_sf"/>
</dbReference>
<reference evidence="2 3" key="1">
    <citation type="submission" date="2016-04" db="EMBL/GenBank/DDBJ databases">
        <title>Chloroflexus islandicus sp. nov., a thermophilic filamentous anoxygenic phototrophic bacterium from geyser Strokkur (Iceland).</title>
        <authorList>
            <person name="Gaisin V.A."/>
            <person name="Kalashnikov A.M."/>
            <person name="Sukhacheva M.V."/>
            <person name="Grouzdev D.S."/>
            <person name="Ivanov T.M."/>
            <person name="Kuznetsov B."/>
            <person name="Gorlenko V.M."/>
        </authorList>
    </citation>
    <scope>NUCLEOTIDE SEQUENCE [LARGE SCALE GENOMIC DNA]</scope>
    <source>
        <strain evidence="3">isl-2</strain>
    </source>
</reference>
<keyword evidence="1" id="KW-0812">Transmembrane</keyword>
<gene>
    <name evidence="2" type="ORF">A6A03_18625</name>
</gene>
<dbReference type="Proteomes" id="UP000078287">
    <property type="component" value="Unassembled WGS sequence"/>
</dbReference>
<keyword evidence="1" id="KW-1133">Transmembrane helix</keyword>
<sequence>MMIELLNAIAPVAVAIFVVGVGLRLGRFAMALITKRHPHGVSPTFVSPPRRLGFFEALNAVLFGPFKHFYKRSNPTWGRGYLLYHVAIITEVIGYSISALIVFANILFGRPVPDVAAHAEVSYNYSPANLLALIFGNGEALQAHFLFGSFAPYFIGITWVAVAFAVAGNLHLMFALLRKWSGAVVGDIDHAAKGIRTPGRLPWDRVVIRTIIFCIIWTELLARLHIVPGIVYFHALLGLALFVLLPFTYLFHMAYNFLAIFYAVRRRMARTIA</sequence>
<feature type="transmembrane region" description="Helical" evidence="1">
    <location>
        <begin position="6"/>
        <end position="26"/>
    </location>
</feature>
<dbReference type="EMBL" id="LWQS01000083">
    <property type="protein sequence ID" value="OAN42675.1"/>
    <property type="molecule type" value="Genomic_DNA"/>
</dbReference>